<protein>
    <submittedName>
        <fullName evidence="1">Uncharacterized protein</fullName>
    </submittedName>
</protein>
<gene>
    <name evidence="1" type="ORF">TNCT_76801</name>
</gene>
<evidence type="ECO:0000313" key="1">
    <source>
        <dbReference type="EMBL" id="GFQ75165.1"/>
    </source>
</evidence>
<dbReference type="AlphaFoldDB" id="A0A8X6IDA8"/>
<dbReference type="Proteomes" id="UP000887116">
    <property type="component" value="Unassembled WGS sequence"/>
</dbReference>
<evidence type="ECO:0000313" key="2">
    <source>
        <dbReference type="Proteomes" id="UP000887116"/>
    </source>
</evidence>
<accession>A0A8X6IDA8</accession>
<proteinExistence type="predicted"/>
<organism evidence="1 2">
    <name type="scientific">Trichonephila clavata</name>
    <name type="common">Joro spider</name>
    <name type="synonym">Nephila clavata</name>
    <dbReference type="NCBI Taxonomy" id="2740835"/>
    <lineage>
        <taxon>Eukaryota</taxon>
        <taxon>Metazoa</taxon>
        <taxon>Ecdysozoa</taxon>
        <taxon>Arthropoda</taxon>
        <taxon>Chelicerata</taxon>
        <taxon>Arachnida</taxon>
        <taxon>Araneae</taxon>
        <taxon>Araneomorphae</taxon>
        <taxon>Entelegynae</taxon>
        <taxon>Araneoidea</taxon>
        <taxon>Nephilidae</taxon>
        <taxon>Trichonephila</taxon>
    </lineage>
</organism>
<dbReference type="EMBL" id="BMAO01021524">
    <property type="protein sequence ID" value="GFQ75165.1"/>
    <property type="molecule type" value="Genomic_DNA"/>
</dbReference>
<reference evidence="1" key="1">
    <citation type="submission" date="2020-07" db="EMBL/GenBank/DDBJ databases">
        <title>Multicomponent nature underlies the extraordinary mechanical properties of spider dragline silk.</title>
        <authorList>
            <person name="Kono N."/>
            <person name="Nakamura H."/>
            <person name="Mori M."/>
            <person name="Yoshida Y."/>
            <person name="Ohtoshi R."/>
            <person name="Malay A.D."/>
            <person name="Moran D.A.P."/>
            <person name="Tomita M."/>
            <person name="Numata K."/>
            <person name="Arakawa K."/>
        </authorList>
    </citation>
    <scope>NUCLEOTIDE SEQUENCE</scope>
</reference>
<keyword evidence="2" id="KW-1185">Reference proteome</keyword>
<comment type="caution">
    <text evidence="1">The sequence shown here is derived from an EMBL/GenBank/DDBJ whole genome shotgun (WGS) entry which is preliminary data.</text>
</comment>
<sequence>MQHISPSKWRAFWTLHYSTTTYLQRGRKKEIRRTINIKESSEFVARVSEACFSPYLDSGQVRDEGKVLLHGFKFAGLIYCCVDVVVEAIDCFFDFFCVIDGRVTGYCCGENVLKFVPVGDGFTIEEVADMEVKVDYKVDRVVVTC</sequence>
<name>A0A8X6IDA8_TRICU</name>